<dbReference type="NCBIfam" id="TIGR03991">
    <property type="entry name" value="alt_bact_glmU"/>
    <property type="match status" value="1"/>
</dbReference>
<gene>
    <name evidence="3" type="ORF">ACFOWM_00990</name>
</gene>
<keyword evidence="1 3" id="KW-0808">Transferase</keyword>
<dbReference type="InterPro" id="IPR050065">
    <property type="entry name" value="GlmU-like"/>
</dbReference>
<dbReference type="InterPro" id="IPR023917">
    <property type="entry name" value="Bifunctiontional_GlmU_bac-type"/>
</dbReference>
<reference evidence="4" key="1">
    <citation type="journal article" date="2019" name="Int. J. Syst. Evol. Microbiol.">
        <title>The Global Catalogue of Microorganisms (GCM) 10K type strain sequencing project: providing services to taxonomists for standard genome sequencing and annotation.</title>
        <authorList>
            <consortium name="The Broad Institute Genomics Platform"/>
            <consortium name="The Broad Institute Genome Sequencing Center for Infectious Disease"/>
            <person name="Wu L."/>
            <person name="Ma J."/>
        </authorList>
    </citation>
    <scope>NUCLEOTIDE SEQUENCE [LARGE SCALE GENOMIC DNA]</scope>
    <source>
        <strain evidence="4">CECT 8289</strain>
    </source>
</reference>
<dbReference type="Gene3D" id="2.160.10.10">
    <property type="entry name" value="Hexapeptide repeat proteins"/>
    <property type="match status" value="1"/>
</dbReference>
<dbReference type="SUPFAM" id="SSF51161">
    <property type="entry name" value="Trimeric LpxA-like enzymes"/>
    <property type="match status" value="1"/>
</dbReference>
<dbReference type="EMBL" id="JBHSCZ010000001">
    <property type="protein sequence ID" value="MFC4261439.1"/>
    <property type="molecule type" value="Genomic_DNA"/>
</dbReference>
<comment type="caution">
    <text evidence="3">The sequence shown here is derived from an EMBL/GenBank/DDBJ whole genome shotgun (WGS) entry which is preliminary data.</text>
</comment>
<keyword evidence="4" id="KW-1185">Reference proteome</keyword>
<evidence type="ECO:0000313" key="4">
    <source>
        <dbReference type="Proteomes" id="UP001595907"/>
    </source>
</evidence>
<organism evidence="3 4">
    <name type="scientific">Ferruginibacter yonginensis</name>
    <dbReference type="NCBI Taxonomy" id="1310416"/>
    <lineage>
        <taxon>Bacteria</taxon>
        <taxon>Pseudomonadati</taxon>
        <taxon>Bacteroidota</taxon>
        <taxon>Chitinophagia</taxon>
        <taxon>Chitinophagales</taxon>
        <taxon>Chitinophagaceae</taxon>
        <taxon>Ferruginibacter</taxon>
    </lineage>
</organism>
<dbReference type="InterPro" id="IPR011004">
    <property type="entry name" value="Trimer_LpxA-like_sf"/>
</dbReference>
<proteinExistence type="predicted"/>
<dbReference type="RefSeq" id="WP_379705782.1">
    <property type="nucleotide sequence ID" value="NZ_JBHSCZ010000001.1"/>
</dbReference>
<dbReference type="Pfam" id="PF13562">
    <property type="entry name" value="NTP_transf_4"/>
    <property type="match status" value="1"/>
</dbReference>
<dbReference type="GO" id="GO:0016740">
    <property type="term" value="F:transferase activity"/>
    <property type="evidence" value="ECO:0007669"/>
    <property type="project" value="UniProtKB-KW"/>
</dbReference>
<keyword evidence="2" id="KW-0012">Acyltransferase</keyword>
<dbReference type="PANTHER" id="PTHR43584:SF9">
    <property type="entry name" value="TRANSFERASE HEXAPEPTIDE REPEAT CONTAINING PROTEIN"/>
    <property type="match status" value="1"/>
</dbReference>
<dbReference type="Proteomes" id="UP001595907">
    <property type="component" value="Unassembled WGS sequence"/>
</dbReference>
<protein>
    <submittedName>
        <fullName evidence="3">Sugar nucleotidyl transferase</fullName>
    </submittedName>
</protein>
<accession>A0ABV8QQW3</accession>
<name>A0ABV8QQW3_9BACT</name>
<evidence type="ECO:0000313" key="3">
    <source>
        <dbReference type="EMBL" id="MFC4261439.1"/>
    </source>
</evidence>
<dbReference type="PANTHER" id="PTHR43584">
    <property type="entry name" value="NUCLEOTIDYL TRANSFERASE"/>
    <property type="match status" value="1"/>
</dbReference>
<sequence length="342" mass="37329">MIVLVDTHIKSQFYPFTLTRHTAELRIGILTIKEKWEALTNQKVSLNEQDDGIKVPANIIPNILNFQKILDAAESEETIVAGGDLIMLNHPWHLFQYNDVALKHDFILLTKNKISEPISSTNTIINSSHIFIAPGATVEYCSLNASNGPIYIDANATVMEGSFIRGSFYAGTNSIVKMGTKIYGATSIGANCTIGGEIKNSILLANSNKAHDGYLGDSVLGEWCNLGAGTSNSNVKNTGGNVGYKLATNEPLIYAGNKAGLLMGDYSRAAINTSFNTGSVVGVCCNIFGSAMPPKYTPNFTWGNEKYDFDKALKDIENWKQMKGQTLQNDEIIQLKKIYTLP</sequence>
<evidence type="ECO:0000256" key="2">
    <source>
        <dbReference type="ARBA" id="ARBA00023315"/>
    </source>
</evidence>
<evidence type="ECO:0000256" key="1">
    <source>
        <dbReference type="ARBA" id="ARBA00022679"/>
    </source>
</evidence>